<sequence>MTNLTTEIEPQSLKKLSLKSVKRALDLFSPVRDQFPPADPESKKIRFCHKIEVAFGGVEPLSKPTRRADHNNEKIAPSNALALASETKLALELKEQHWSRRQICSGFLCQVDASDFYEWMGSTYHCLQTHIWRL</sequence>
<protein>
    <submittedName>
        <fullName evidence="1">Protein pleiotropic regulator PRL2</fullName>
    </submittedName>
</protein>
<dbReference type="EMBL" id="GEVM01022211">
    <property type="protein sequence ID" value="JAU83727.1"/>
    <property type="molecule type" value="Transcribed_RNA"/>
</dbReference>
<organism evidence="1">
    <name type="scientific">Noccaea caerulescens</name>
    <name type="common">Alpine penny-cress</name>
    <name type="synonym">Thlaspi caerulescens</name>
    <dbReference type="NCBI Taxonomy" id="107243"/>
    <lineage>
        <taxon>Eukaryota</taxon>
        <taxon>Viridiplantae</taxon>
        <taxon>Streptophyta</taxon>
        <taxon>Embryophyta</taxon>
        <taxon>Tracheophyta</taxon>
        <taxon>Spermatophyta</taxon>
        <taxon>Magnoliopsida</taxon>
        <taxon>eudicotyledons</taxon>
        <taxon>Gunneridae</taxon>
        <taxon>Pentapetalae</taxon>
        <taxon>rosids</taxon>
        <taxon>malvids</taxon>
        <taxon>Brassicales</taxon>
        <taxon>Brassicaceae</taxon>
        <taxon>Coluteocarpeae</taxon>
        <taxon>Noccaea</taxon>
    </lineage>
</organism>
<reference evidence="1" key="1">
    <citation type="submission" date="2016-07" db="EMBL/GenBank/DDBJ databases">
        <title>De novo transcriptome assembly of four accessions of the metal hyperaccumulator plant Noccaea caerulescens.</title>
        <authorList>
            <person name="Blande D."/>
            <person name="Halimaa P."/>
            <person name="Tervahauta A.I."/>
            <person name="Aarts M.G."/>
            <person name="Karenlampi S.O."/>
        </authorList>
    </citation>
    <scope>NUCLEOTIDE SEQUENCE</scope>
</reference>
<name>A0A1J3ITN0_NOCCA</name>
<proteinExistence type="predicted"/>
<dbReference type="AlphaFoldDB" id="A0A1J3ITN0"/>
<gene>
    <name evidence="1" type="ORF">MP_TR7909_c7_g1_i1_g.24287</name>
</gene>
<evidence type="ECO:0000313" key="1">
    <source>
        <dbReference type="EMBL" id="JAU83727.1"/>
    </source>
</evidence>
<accession>A0A1J3ITN0</accession>